<keyword evidence="2" id="KW-1185">Reference proteome</keyword>
<sequence length="113" mass="12304">MAKRKTRPSKRQLPELLKVEDPGHLSETGAHVMNPPGTKEARVIIHVIIVPVETHVLPIMSVIVDVIRIQDVGRITALLADTAAIVIVLEIRLVLIVALSLDATTVKVIEIGE</sequence>
<reference evidence="1" key="1">
    <citation type="submission" date="2022-04" db="EMBL/GenBank/DDBJ databases">
        <title>Genome of the entomopathogenic fungus Entomophthora muscae.</title>
        <authorList>
            <person name="Elya C."/>
            <person name="Lovett B.R."/>
            <person name="Lee E."/>
            <person name="Macias A.M."/>
            <person name="Hajek A.E."/>
            <person name="De Bivort B.L."/>
            <person name="Kasson M.T."/>
            <person name="De Fine Licht H.H."/>
            <person name="Stajich J.E."/>
        </authorList>
    </citation>
    <scope>NUCLEOTIDE SEQUENCE</scope>
    <source>
        <strain evidence="1">Berkeley</strain>
    </source>
</reference>
<organism evidence="1 2">
    <name type="scientific">Entomophthora muscae</name>
    <dbReference type="NCBI Taxonomy" id="34485"/>
    <lineage>
        <taxon>Eukaryota</taxon>
        <taxon>Fungi</taxon>
        <taxon>Fungi incertae sedis</taxon>
        <taxon>Zoopagomycota</taxon>
        <taxon>Entomophthoromycotina</taxon>
        <taxon>Entomophthoromycetes</taxon>
        <taxon>Entomophthorales</taxon>
        <taxon>Entomophthoraceae</taxon>
        <taxon>Entomophthora</taxon>
    </lineage>
</organism>
<comment type="caution">
    <text evidence="1">The sequence shown here is derived from an EMBL/GenBank/DDBJ whole genome shotgun (WGS) entry which is preliminary data.</text>
</comment>
<dbReference type="EMBL" id="QTSX02005258">
    <property type="protein sequence ID" value="KAJ9060098.1"/>
    <property type="molecule type" value="Genomic_DNA"/>
</dbReference>
<protein>
    <submittedName>
        <fullName evidence="1">Uncharacterized protein</fullName>
    </submittedName>
</protein>
<proteinExistence type="predicted"/>
<evidence type="ECO:0000313" key="1">
    <source>
        <dbReference type="EMBL" id="KAJ9060098.1"/>
    </source>
</evidence>
<evidence type="ECO:0000313" key="2">
    <source>
        <dbReference type="Proteomes" id="UP001165960"/>
    </source>
</evidence>
<name>A0ACC2SCR4_9FUNG</name>
<dbReference type="Proteomes" id="UP001165960">
    <property type="component" value="Unassembled WGS sequence"/>
</dbReference>
<gene>
    <name evidence="1" type="ORF">DSO57_1034487</name>
</gene>
<accession>A0ACC2SCR4</accession>